<dbReference type="InterPro" id="IPR051200">
    <property type="entry name" value="Host-pathogen_enzymatic-act"/>
</dbReference>
<name>A0A1G2S7J2_9BACT</name>
<protein>
    <submittedName>
        <fullName evidence="1">Uncharacterized protein</fullName>
    </submittedName>
</protein>
<comment type="caution">
    <text evidence="1">The sequence shown here is derived from an EMBL/GenBank/DDBJ whole genome shotgun (WGS) entry which is preliminary data.</text>
</comment>
<dbReference type="NCBIfam" id="NF038114">
    <property type="entry name" value="rightmost"/>
    <property type="match status" value="1"/>
</dbReference>
<dbReference type="InterPro" id="IPR015943">
    <property type="entry name" value="WD40/YVTN_repeat-like_dom_sf"/>
</dbReference>
<proteinExistence type="predicted"/>
<dbReference type="InterPro" id="IPR011048">
    <property type="entry name" value="Haem_d1_sf"/>
</dbReference>
<dbReference type="PANTHER" id="PTHR47197:SF3">
    <property type="entry name" value="DIHYDRO-HEME D1 DEHYDROGENASE"/>
    <property type="match status" value="1"/>
</dbReference>
<dbReference type="AlphaFoldDB" id="A0A1G2S7J2"/>
<accession>A0A1G2S7J2</accession>
<gene>
    <name evidence="1" type="ORF">A3D51_01795</name>
</gene>
<dbReference type="Gene3D" id="2.130.10.10">
    <property type="entry name" value="YVTN repeat-like/Quinoprotein amine dehydrogenase"/>
    <property type="match status" value="2"/>
</dbReference>
<evidence type="ECO:0000313" key="1">
    <source>
        <dbReference type="EMBL" id="OHA81065.1"/>
    </source>
</evidence>
<dbReference type="Proteomes" id="UP000179118">
    <property type="component" value="Unassembled WGS sequence"/>
</dbReference>
<dbReference type="EMBL" id="MHUT01000011">
    <property type="protein sequence ID" value="OHA81065.1"/>
    <property type="molecule type" value="Genomic_DNA"/>
</dbReference>
<reference evidence="1 2" key="1">
    <citation type="journal article" date="2016" name="Nat. Commun.">
        <title>Thousands of microbial genomes shed light on interconnected biogeochemical processes in an aquifer system.</title>
        <authorList>
            <person name="Anantharaman K."/>
            <person name="Brown C.T."/>
            <person name="Hug L.A."/>
            <person name="Sharon I."/>
            <person name="Castelle C.J."/>
            <person name="Probst A.J."/>
            <person name="Thomas B.C."/>
            <person name="Singh A."/>
            <person name="Wilkins M.J."/>
            <person name="Karaoz U."/>
            <person name="Brodie E.L."/>
            <person name="Williams K.H."/>
            <person name="Hubbard S.S."/>
            <person name="Banfield J.F."/>
        </authorList>
    </citation>
    <scope>NUCLEOTIDE SEQUENCE [LARGE SCALE GENOMIC DNA]</scope>
</reference>
<dbReference type="PANTHER" id="PTHR47197">
    <property type="entry name" value="PROTEIN NIRF"/>
    <property type="match status" value="1"/>
</dbReference>
<evidence type="ECO:0000313" key="2">
    <source>
        <dbReference type="Proteomes" id="UP000179118"/>
    </source>
</evidence>
<organism evidence="1 2">
    <name type="scientific">Candidatus Yonathbacteria bacterium RIFCSPHIGHO2_02_FULL_44_14</name>
    <dbReference type="NCBI Taxonomy" id="1802724"/>
    <lineage>
        <taxon>Bacteria</taxon>
        <taxon>Candidatus Yonathiibacteriota</taxon>
    </lineage>
</organism>
<dbReference type="SUPFAM" id="SSF51004">
    <property type="entry name" value="C-terminal (heme d1) domain of cytochrome cd1-nitrite reductase"/>
    <property type="match status" value="1"/>
</dbReference>
<sequence length="986" mass="106787">MSQNLISRFSKVSLIRTIGSIILLFSFFSFVDIAFAQVVNSPAGTRTDYAVGSYPTVVAFDNITNSIWVGSQSYTVSKIDIFTGTKVDYSVGVSNNGIAFDSVTNSIWVTNYFSRSVSKINIVTGARVDYPIGMYPAGVAFDNVTNSVWVANNYTVSKIDIFTGTKVDYSVGVDSAGVAFDNVTNSVWVANVGSGTVSKVDIFSGSRVDYPVGLSPYRLAFDSVTNSVWVANVGSGTVSKIDIFTGTKVDYSVGAYPIGIAFDNVTNSIWVTNYFSRSVSKIDIFTGTKVDYSVGNYPNGIAFDNVTNSVWVANQYSNTVSKIAIGGPQLPQFFSQVNHSGGVFKLRQTAGTKITGTQTDKPASDVIKTVPADWVLKVATTTDTVTGQTIELDGYQWYGVVDVTDGAIGWMVAREISTGTIYLPYDANAQSTLDAKATTMPYQTKEARTPVILQAVDTYYTATATSSSLYGGGGGHDSLNNFQRFIQGASYPKELVLAIAGHESAGTLDNEICSSAQDGGIGIMQITSEGFKGLGSALKNYPKTGDCRTNFPTSKYYSNALQGIYANIKDGFRTLQEKYRRKCPDAQLTIGTLVYSCQDIERVLATWGYNGKVLTGNYLKQISNSLRDLSIYFPGIDYANNDQLIEKLKLANANRIEFKKFSPVEIEVIDSLGRATGFDGTSVIREEIPFSRYDRDADGGVIFFPHNPYTYRVIGTGIGTYGFRVEFTQNDILRTFYATNIPATPGEIHEYFIDWDALDRGERGVTVGIDTNGDGVVDRVIQSDSSLTEIDPPAISVVYPSGEYLLNATTTAQFYATDVSGIAILNATLNENPVINGQQVTMVKPGVNMLELVAMDNEGNTATTTSTFNVLYATNGFLSPIKSDGSGVYNQGRTLPVKFGVRDVNNNAVPSVFAYLYVAKISDSVVGNDEIPLSTSVADTGNQFRYDTSGQHYLFNLSTSTMSPGSWQLKAVLDSGQIITSVISIR</sequence>